<dbReference type="AlphaFoldDB" id="A0A917RW05"/>
<feature type="compositionally biased region" description="Basic and acidic residues" evidence="1">
    <location>
        <begin position="337"/>
        <end position="359"/>
    </location>
</feature>
<reference evidence="2" key="1">
    <citation type="journal article" date="2014" name="Int. J. Syst. Evol. Microbiol.">
        <title>Complete genome sequence of Corynebacterium casei LMG S-19264T (=DSM 44701T), isolated from a smear-ripened cheese.</title>
        <authorList>
            <consortium name="US DOE Joint Genome Institute (JGI-PGF)"/>
            <person name="Walter F."/>
            <person name="Albersmeier A."/>
            <person name="Kalinowski J."/>
            <person name="Ruckert C."/>
        </authorList>
    </citation>
    <scope>NUCLEOTIDE SEQUENCE</scope>
    <source>
        <strain evidence="2">CGMCC 4.3508</strain>
    </source>
</reference>
<organism evidence="2 3">
    <name type="scientific">Nocardia jinanensis</name>
    <dbReference type="NCBI Taxonomy" id="382504"/>
    <lineage>
        <taxon>Bacteria</taxon>
        <taxon>Bacillati</taxon>
        <taxon>Actinomycetota</taxon>
        <taxon>Actinomycetes</taxon>
        <taxon>Mycobacteriales</taxon>
        <taxon>Nocardiaceae</taxon>
        <taxon>Nocardia</taxon>
    </lineage>
</organism>
<dbReference type="EMBL" id="BMMH01000027">
    <property type="protein sequence ID" value="GGL40947.1"/>
    <property type="molecule type" value="Genomic_DNA"/>
</dbReference>
<reference evidence="2" key="2">
    <citation type="submission" date="2020-09" db="EMBL/GenBank/DDBJ databases">
        <authorList>
            <person name="Sun Q."/>
            <person name="Zhou Y."/>
        </authorList>
    </citation>
    <scope>NUCLEOTIDE SEQUENCE</scope>
    <source>
        <strain evidence="2">CGMCC 4.3508</strain>
    </source>
</reference>
<feature type="region of interest" description="Disordered" evidence="1">
    <location>
        <begin position="325"/>
        <end position="360"/>
    </location>
</feature>
<gene>
    <name evidence="2" type="ORF">GCM10011588_64680</name>
</gene>
<sequence length="437" mass="46094">MTFINVAPGVYYEAATICSAAAVAFFDVVTEQFGDLALETAEMAGSIGDGKVWAESYDQQTTDTYLLFKSLIGAIDNYSDILVEAGYNYAVADHDGSGPVPGRPATPQPALLECPAAPASAGGSGKGLVDDGLDLATQIGVPIPDGDADKLAKAAGCWNTLATGQATANLPAELERAGVLFQEVTAPDVSFIDEDLRELKAAAEDLLTTFADLATACRDQEAAHRKLRADLATILEEFAVDIGTEVMVTLALSIGASVVSFGMGSAAVAAIRAGKFATKVKHYVDRLRKVMDIVKLKTAVTVQKSTASSRNNLQRIIDLTKKHGDEAKKTKMTPEQIRARVQDIGDEVKSRSKDSEPRNPEFLAQRLSELNLSHDEALEATIQATEIAFGSNSGTANAVGGGTALVPRSVHHGLVMIVKPDGSVVAARGDVTELIEY</sequence>
<keyword evidence="3" id="KW-1185">Reference proteome</keyword>
<proteinExistence type="predicted"/>
<protein>
    <submittedName>
        <fullName evidence="2">Uncharacterized protein</fullName>
    </submittedName>
</protein>
<comment type="caution">
    <text evidence="2">The sequence shown here is derived from an EMBL/GenBank/DDBJ whole genome shotgun (WGS) entry which is preliminary data.</text>
</comment>
<evidence type="ECO:0000313" key="2">
    <source>
        <dbReference type="EMBL" id="GGL40947.1"/>
    </source>
</evidence>
<dbReference type="RefSeq" id="WP_063000529.1">
    <property type="nucleotide sequence ID" value="NZ_BMMH01000027.1"/>
</dbReference>
<evidence type="ECO:0000313" key="3">
    <source>
        <dbReference type="Proteomes" id="UP000638263"/>
    </source>
</evidence>
<dbReference type="Proteomes" id="UP000638263">
    <property type="component" value="Unassembled WGS sequence"/>
</dbReference>
<name>A0A917RW05_9NOCA</name>
<evidence type="ECO:0000256" key="1">
    <source>
        <dbReference type="SAM" id="MobiDB-lite"/>
    </source>
</evidence>
<accession>A0A917RW05</accession>